<sequence length="179" mass="18731">KEAARMVATLMASSARTAPKAGGIDNIETMILDDGDLDTLAHAMEEKAIEQPPHVAEFVKSDAGTVRKSLGVLLVGVTGVPNIDQPLDCGSCGYGSCRQLLAARTRSGRDFDGPVCIIKAIDLGIALGSAAKLASELNVDNRIMYSIGTAAKKLGLLEADIIHGIPLSITGKSPFFDRP</sequence>
<reference evidence="6" key="1">
    <citation type="journal article" date="2014" name="Front. Microbiol.">
        <title>High frequency of phylogenetically diverse reductive dehalogenase-homologous genes in deep subseafloor sedimentary metagenomes.</title>
        <authorList>
            <person name="Kawai M."/>
            <person name="Futagami T."/>
            <person name="Toyoda A."/>
            <person name="Takaki Y."/>
            <person name="Nishi S."/>
            <person name="Hori S."/>
            <person name="Arai W."/>
            <person name="Tsubouchi T."/>
            <person name="Morono Y."/>
            <person name="Uchiyama I."/>
            <person name="Ito T."/>
            <person name="Fujiyama A."/>
            <person name="Inagaki F."/>
            <person name="Takami H."/>
        </authorList>
    </citation>
    <scope>NUCLEOTIDE SEQUENCE</scope>
    <source>
        <strain evidence="6">Expedition CK06-06</strain>
    </source>
</reference>
<keyword evidence="2" id="KW-0479">Metal-binding</keyword>
<keyword evidence="4" id="KW-0411">Iron-sulfur</keyword>
<keyword evidence="1" id="KW-0004">4Fe-4S</keyword>
<dbReference type="InterPro" id="IPR007202">
    <property type="entry name" value="4Fe-4S_dom"/>
</dbReference>
<feature type="domain" description="4Fe-4S" evidence="5">
    <location>
        <begin position="61"/>
        <end position="133"/>
    </location>
</feature>
<dbReference type="PANTHER" id="PTHR40101:SF1">
    <property type="entry name" value="4FE-4S DOMAIN-CONTAINING PROTEIN"/>
    <property type="match status" value="1"/>
</dbReference>
<evidence type="ECO:0000256" key="4">
    <source>
        <dbReference type="ARBA" id="ARBA00023014"/>
    </source>
</evidence>
<proteinExistence type="predicted"/>
<comment type="caution">
    <text evidence="6">The sequence shown here is derived from an EMBL/GenBank/DDBJ whole genome shotgun (WGS) entry which is preliminary data.</text>
</comment>
<dbReference type="EMBL" id="BARW01009181">
    <property type="protein sequence ID" value="GAI77222.1"/>
    <property type="molecule type" value="Genomic_DNA"/>
</dbReference>
<protein>
    <recommendedName>
        <fullName evidence="5">4Fe-4S domain-containing protein</fullName>
    </recommendedName>
</protein>
<accession>X1R8Z0</accession>
<keyword evidence="3" id="KW-0408">Iron</keyword>
<dbReference type="PROSITE" id="PS51656">
    <property type="entry name" value="4FE4S"/>
    <property type="match status" value="1"/>
</dbReference>
<feature type="non-terminal residue" evidence="6">
    <location>
        <position position="1"/>
    </location>
</feature>
<name>X1R8Z0_9ZZZZ</name>
<organism evidence="6">
    <name type="scientific">marine sediment metagenome</name>
    <dbReference type="NCBI Taxonomy" id="412755"/>
    <lineage>
        <taxon>unclassified sequences</taxon>
        <taxon>metagenomes</taxon>
        <taxon>ecological metagenomes</taxon>
    </lineage>
</organism>
<evidence type="ECO:0000256" key="3">
    <source>
        <dbReference type="ARBA" id="ARBA00023004"/>
    </source>
</evidence>
<evidence type="ECO:0000313" key="6">
    <source>
        <dbReference type="EMBL" id="GAI77222.1"/>
    </source>
</evidence>
<dbReference type="GO" id="GO:0051539">
    <property type="term" value="F:4 iron, 4 sulfur cluster binding"/>
    <property type="evidence" value="ECO:0007669"/>
    <property type="project" value="UniProtKB-KW"/>
</dbReference>
<gene>
    <name evidence="6" type="ORF">S12H4_18563</name>
</gene>
<dbReference type="PANTHER" id="PTHR40101">
    <property type="entry name" value="CONSERVED PROTEIN"/>
    <property type="match status" value="1"/>
</dbReference>
<dbReference type="Pfam" id="PF09918">
    <property type="entry name" value="DUF2148"/>
    <property type="match status" value="1"/>
</dbReference>
<evidence type="ECO:0000259" key="5">
    <source>
        <dbReference type="PROSITE" id="PS51656"/>
    </source>
</evidence>
<dbReference type="AlphaFoldDB" id="X1R8Z0"/>
<evidence type="ECO:0000256" key="2">
    <source>
        <dbReference type="ARBA" id="ARBA00022723"/>
    </source>
</evidence>
<dbReference type="InterPro" id="IPR019224">
    <property type="entry name" value="DUF2148"/>
</dbReference>
<evidence type="ECO:0000256" key="1">
    <source>
        <dbReference type="ARBA" id="ARBA00022485"/>
    </source>
</evidence>
<dbReference type="GO" id="GO:0046872">
    <property type="term" value="F:metal ion binding"/>
    <property type="evidence" value="ECO:0007669"/>
    <property type="project" value="UniProtKB-KW"/>
</dbReference>